<evidence type="ECO:0000256" key="1">
    <source>
        <dbReference type="SAM" id="MobiDB-lite"/>
    </source>
</evidence>
<organism evidence="2 3">
    <name type="scientific">Pelobates cultripes</name>
    <name type="common">Western spadefoot toad</name>
    <dbReference type="NCBI Taxonomy" id="61616"/>
    <lineage>
        <taxon>Eukaryota</taxon>
        <taxon>Metazoa</taxon>
        <taxon>Chordata</taxon>
        <taxon>Craniata</taxon>
        <taxon>Vertebrata</taxon>
        <taxon>Euteleostomi</taxon>
        <taxon>Amphibia</taxon>
        <taxon>Batrachia</taxon>
        <taxon>Anura</taxon>
        <taxon>Pelobatoidea</taxon>
        <taxon>Pelobatidae</taxon>
        <taxon>Pelobates</taxon>
    </lineage>
</organism>
<feature type="compositionally biased region" description="Polar residues" evidence="1">
    <location>
        <begin position="83"/>
        <end position="99"/>
    </location>
</feature>
<dbReference type="AlphaFoldDB" id="A0AAD1W9E6"/>
<dbReference type="Proteomes" id="UP001295444">
    <property type="component" value="Chromosome 05"/>
</dbReference>
<proteinExistence type="predicted"/>
<sequence length="99" mass="11527">MCVWEAHKCVIRGALIVKGSAIKRERKARLTHLLQEIHQVEGTHKQTGRPDDRRKLTTLRRELSTQLNYSYQKMPKDERTHTYPKSETNITDGNSCPQI</sequence>
<reference evidence="2" key="1">
    <citation type="submission" date="2022-03" db="EMBL/GenBank/DDBJ databases">
        <authorList>
            <person name="Alioto T."/>
            <person name="Alioto T."/>
            <person name="Gomez Garrido J."/>
        </authorList>
    </citation>
    <scope>NUCLEOTIDE SEQUENCE</scope>
</reference>
<name>A0AAD1W9E6_PELCU</name>
<evidence type="ECO:0000313" key="3">
    <source>
        <dbReference type="Proteomes" id="UP001295444"/>
    </source>
</evidence>
<feature type="region of interest" description="Disordered" evidence="1">
    <location>
        <begin position="73"/>
        <end position="99"/>
    </location>
</feature>
<protein>
    <submittedName>
        <fullName evidence="2">Uncharacterized protein</fullName>
    </submittedName>
</protein>
<keyword evidence="3" id="KW-1185">Reference proteome</keyword>
<gene>
    <name evidence="2" type="ORF">PECUL_23A029149</name>
</gene>
<evidence type="ECO:0000313" key="2">
    <source>
        <dbReference type="EMBL" id="CAH2294006.1"/>
    </source>
</evidence>
<dbReference type="EMBL" id="OW240916">
    <property type="protein sequence ID" value="CAH2294006.1"/>
    <property type="molecule type" value="Genomic_DNA"/>
</dbReference>
<accession>A0AAD1W9E6</accession>